<dbReference type="CDD" id="cd07185">
    <property type="entry name" value="OmpA_C-like"/>
    <property type="match status" value="1"/>
</dbReference>
<proteinExistence type="inferred from homology"/>
<sequence>MAGHYSSQALEGRTPQAPIRRLGAWKLAYADFLTALCALFIVMWMVSGASSEERADLARQFGAGKMEAVSVEPDQESTVSDVEALLTKSALFSDNSTNVTLTRFKDGLRIELIDLDQAPLFENGMENLNERGESLIALASDILKTIGRPISLEGHTDSQPVNRQDYSNWELSSGRANAARRGLIANGFPEYLIASVSGLSDTKPLRPDAPYLPQNRRLSIVVHIDERP</sequence>
<comment type="similarity">
    <text evidence="2">Belongs to the MotB family.</text>
</comment>
<dbReference type="OrthoDB" id="7170686at2"/>
<dbReference type="Proteomes" id="UP000266385">
    <property type="component" value="Unassembled WGS sequence"/>
</dbReference>
<evidence type="ECO:0000256" key="2">
    <source>
        <dbReference type="ARBA" id="ARBA00008914"/>
    </source>
</evidence>
<dbReference type="Pfam" id="PF00691">
    <property type="entry name" value="OmpA"/>
    <property type="match status" value="1"/>
</dbReference>
<dbReference type="EMBL" id="QWFX01000013">
    <property type="protein sequence ID" value="RIJ28244.1"/>
    <property type="molecule type" value="Genomic_DNA"/>
</dbReference>
<dbReference type="Pfam" id="PF13677">
    <property type="entry name" value="MotB_plug"/>
    <property type="match status" value="1"/>
</dbReference>
<feature type="transmembrane region" description="Helical" evidence="8">
    <location>
        <begin position="27"/>
        <end position="46"/>
    </location>
</feature>
<dbReference type="PANTHER" id="PTHR30329:SF21">
    <property type="entry name" value="LIPOPROTEIN YIAD-RELATED"/>
    <property type="match status" value="1"/>
</dbReference>
<dbReference type="InterPro" id="IPR050330">
    <property type="entry name" value="Bact_OuterMem_StrucFunc"/>
</dbReference>
<dbReference type="GO" id="GO:0005886">
    <property type="term" value="C:plasma membrane"/>
    <property type="evidence" value="ECO:0007669"/>
    <property type="project" value="UniProtKB-SubCell"/>
</dbReference>
<accession>A0A399RCD2</accession>
<evidence type="ECO:0000256" key="5">
    <source>
        <dbReference type="ARBA" id="ARBA00022989"/>
    </source>
</evidence>
<protein>
    <recommendedName>
        <fullName evidence="9">OmpA-like domain-containing protein</fullName>
    </recommendedName>
</protein>
<evidence type="ECO:0000256" key="3">
    <source>
        <dbReference type="ARBA" id="ARBA00022475"/>
    </source>
</evidence>
<evidence type="ECO:0000256" key="4">
    <source>
        <dbReference type="ARBA" id="ARBA00022692"/>
    </source>
</evidence>
<evidence type="ECO:0000256" key="6">
    <source>
        <dbReference type="ARBA" id="ARBA00023136"/>
    </source>
</evidence>
<gene>
    <name evidence="10" type="ORF">D1223_12650</name>
</gene>
<dbReference type="AlphaFoldDB" id="A0A399RCD2"/>
<dbReference type="SUPFAM" id="SSF103088">
    <property type="entry name" value="OmpA-like"/>
    <property type="match status" value="1"/>
</dbReference>
<dbReference type="Gene3D" id="3.30.1330.60">
    <property type="entry name" value="OmpA-like domain"/>
    <property type="match status" value="1"/>
</dbReference>
<comment type="caution">
    <text evidence="10">The sequence shown here is derived from an EMBL/GenBank/DDBJ whole genome shotgun (WGS) entry which is preliminary data.</text>
</comment>
<evidence type="ECO:0000313" key="11">
    <source>
        <dbReference type="Proteomes" id="UP000266385"/>
    </source>
</evidence>
<organism evidence="10 11">
    <name type="scientific">Henriciella mobilis</name>
    <dbReference type="NCBI Taxonomy" id="2305467"/>
    <lineage>
        <taxon>Bacteria</taxon>
        <taxon>Pseudomonadati</taxon>
        <taxon>Pseudomonadota</taxon>
        <taxon>Alphaproteobacteria</taxon>
        <taxon>Hyphomonadales</taxon>
        <taxon>Hyphomonadaceae</taxon>
        <taxon>Henriciella</taxon>
    </lineage>
</organism>
<evidence type="ECO:0000256" key="8">
    <source>
        <dbReference type="SAM" id="Phobius"/>
    </source>
</evidence>
<evidence type="ECO:0000313" key="10">
    <source>
        <dbReference type="EMBL" id="RIJ28244.1"/>
    </source>
</evidence>
<evidence type="ECO:0000256" key="7">
    <source>
        <dbReference type="PROSITE-ProRule" id="PRU00473"/>
    </source>
</evidence>
<dbReference type="PANTHER" id="PTHR30329">
    <property type="entry name" value="STATOR ELEMENT OF FLAGELLAR MOTOR COMPLEX"/>
    <property type="match status" value="1"/>
</dbReference>
<name>A0A399RCD2_9PROT</name>
<dbReference type="PROSITE" id="PS51123">
    <property type="entry name" value="OMPA_2"/>
    <property type="match status" value="1"/>
</dbReference>
<comment type="subcellular location">
    <subcellularLocation>
        <location evidence="1">Cell membrane</location>
        <topology evidence="1">Single-pass membrane protein</topology>
    </subcellularLocation>
</comment>
<keyword evidence="6 7" id="KW-0472">Membrane</keyword>
<evidence type="ECO:0000259" key="9">
    <source>
        <dbReference type="PROSITE" id="PS51123"/>
    </source>
</evidence>
<dbReference type="InterPro" id="IPR025713">
    <property type="entry name" value="MotB-like_N_dom"/>
</dbReference>
<keyword evidence="4 8" id="KW-0812">Transmembrane</keyword>
<dbReference type="RefSeq" id="WP_119376779.1">
    <property type="nucleotide sequence ID" value="NZ_QWFX01000013.1"/>
</dbReference>
<keyword evidence="11" id="KW-1185">Reference proteome</keyword>
<keyword evidence="5 8" id="KW-1133">Transmembrane helix</keyword>
<feature type="domain" description="OmpA-like" evidence="9">
    <location>
        <begin position="108"/>
        <end position="226"/>
    </location>
</feature>
<dbReference type="InterPro" id="IPR036737">
    <property type="entry name" value="OmpA-like_sf"/>
</dbReference>
<dbReference type="InterPro" id="IPR006665">
    <property type="entry name" value="OmpA-like"/>
</dbReference>
<keyword evidence="3" id="KW-1003">Cell membrane</keyword>
<evidence type="ECO:0000256" key="1">
    <source>
        <dbReference type="ARBA" id="ARBA00004162"/>
    </source>
</evidence>
<reference evidence="10 11" key="1">
    <citation type="submission" date="2018-08" db="EMBL/GenBank/DDBJ databases">
        <title>Henriciella mobilis sp. nov., isolated from seawater.</title>
        <authorList>
            <person name="Cheng H."/>
            <person name="Wu Y.-H."/>
            <person name="Xu X.-W."/>
            <person name="Guo L.-L."/>
        </authorList>
    </citation>
    <scope>NUCLEOTIDE SEQUENCE [LARGE SCALE GENOMIC DNA]</scope>
    <source>
        <strain evidence="10 11">JN25</strain>
    </source>
</reference>